<dbReference type="GO" id="GO:0009368">
    <property type="term" value="C:endopeptidase Clp complex"/>
    <property type="evidence" value="ECO:0007669"/>
    <property type="project" value="TreeGrafter"/>
</dbReference>
<comment type="similarity">
    <text evidence="1 6 11">Belongs to the peptidase S14 family.</text>
</comment>
<dbReference type="GO" id="GO:0051117">
    <property type="term" value="F:ATPase binding"/>
    <property type="evidence" value="ECO:0007669"/>
    <property type="project" value="TreeGrafter"/>
</dbReference>
<dbReference type="PROSITE" id="PS00382">
    <property type="entry name" value="CLP_PROTEASE_HIS"/>
    <property type="match status" value="1"/>
</dbReference>
<evidence type="ECO:0000256" key="2">
    <source>
        <dbReference type="ARBA" id="ARBA00022670"/>
    </source>
</evidence>
<comment type="subunit">
    <text evidence="6">Fourteen ClpP subunits assemble into 2 heptameric rings which stack back to back to give a disk-like structure with a central cavity, resembling the structure of eukaryotic proteasomes.</text>
</comment>
<evidence type="ECO:0000313" key="13">
    <source>
        <dbReference type="EMBL" id="AXV06903.1"/>
    </source>
</evidence>
<dbReference type="HAMAP" id="MF_00444">
    <property type="entry name" value="ClpP"/>
    <property type="match status" value="1"/>
</dbReference>
<feature type="compositionally biased region" description="Polar residues" evidence="12">
    <location>
        <begin position="1"/>
        <end position="10"/>
    </location>
</feature>
<keyword evidence="2 6" id="KW-0645">Protease</keyword>
<comment type="subcellular location">
    <subcellularLocation>
        <location evidence="6">Cytoplasm</location>
    </subcellularLocation>
</comment>
<dbReference type="InterPro" id="IPR023562">
    <property type="entry name" value="ClpP/TepA"/>
</dbReference>
<protein>
    <recommendedName>
        <fullName evidence="6 11">ATP-dependent Clp protease proteolytic subunit</fullName>
        <ecNumber evidence="6 9">3.4.21.92</ecNumber>
    </recommendedName>
    <alternativeName>
        <fullName evidence="6">Endopeptidase Clp</fullName>
    </alternativeName>
</protein>
<evidence type="ECO:0000256" key="8">
    <source>
        <dbReference type="PROSITE-ProRule" id="PRU10086"/>
    </source>
</evidence>
<sequence>MSVNAGSSDTYWGLTPRSDDGDEETKEEKDTLLAAALSQNPFKKLYDNRVLYLRGPIEDTKADEIVAQLLALGSDSDDDITMYINSPGGVISGMFAMYDVMHLINAKVNTVCVGMAASAGAFLLATGTGTRSATPNSRIMIHQPLGGARGQASDIQIQAQQMTFMRNRINEILSERSGKSLEQVEKDTLRDFWLSAEESVEYGLIDSVRTTGGL</sequence>
<feature type="active site" description="Nucleophile" evidence="6">
    <location>
        <position position="118"/>
    </location>
</feature>
<gene>
    <name evidence="6" type="primary">clpP</name>
    <name evidence="13" type="ORF">DVS28_a2221</name>
</gene>
<dbReference type="KEGG" id="euz:DVS28_a2221"/>
<dbReference type="GO" id="GO:0004252">
    <property type="term" value="F:serine-type endopeptidase activity"/>
    <property type="evidence" value="ECO:0007669"/>
    <property type="project" value="UniProtKB-UniRule"/>
</dbReference>
<evidence type="ECO:0000256" key="9">
    <source>
        <dbReference type="RuleBase" id="RU000549"/>
    </source>
</evidence>
<evidence type="ECO:0000256" key="10">
    <source>
        <dbReference type="RuleBase" id="RU000550"/>
    </source>
</evidence>
<proteinExistence type="inferred from homology"/>
<accession>A0A346XXF6</accession>
<evidence type="ECO:0000256" key="3">
    <source>
        <dbReference type="ARBA" id="ARBA00022801"/>
    </source>
</evidence>
<dbReference type="GO" id="GO:0005737">
    <property type="term" value="C:cytoplasm"/>
    <property type="evidence" value="ECO:0007669"/>
    <property type="project" value="UniProtKB-SubCell"/>
</dbReference>
<evidence type="ECO:0000313" key="14">
    <source>
        <dbReference type="Proteomes" id="UP000264006"/>
    </source>
</evidence>
<evidence type="ECO:0000256" key="11">
    <source>
        <dbReference type="RuleBase" id="RU003567"/>
    </source>
</evidence>
<keyword evidence="4 6" id="KW-0720">Serine protease</keyword>
<dbReference type="SUPFAM" id="SSF52096">
    <property type="entry name" value="ClpP/crotonase"/>
    <property type="match status" value="1"/>
</dbReference>
<dbReference type="CDD" id="cd07017">
    <property type="entry name" value="S14_ClpP_2"/>
    <property type="match status" value="1"/>
</dbReference>
<feature type="region of interest" description="Disordered" evidence="12">
    <location>
        <begin position="1"/>
        <end position="28"/>
    </location>
</feature>
<feature type="active site" evidence="7">
    <location>
        <position position="118"/>
    </location>
</feature>
<reference evidence="13 14" key="1">
    <citation type="submission" date="2018-09" db="EMBL/GenBank/DDBJ databases">
        <title>Complete genome sequence of Euzebya sp. DY32-46 isolated from seawater of Pacific Ocean.</title>
        <authorList>
            <person name="Xu L."/>
            <person name="Wu Y.-H."/>
            <person name="Xu X.-W."/>
        </authorList>
    </citation>
    <scope>NUCLEOTIDE SEQUENCE [LARGE SCALE GENOMIC DNA]</scope>
    <source>
        <strain evidence="13 14">DY32-46</strain>
    </source>
</reference>
<evidence type="ECO:0000256" key="5">
    <source>
        <dbReference type="ARBA" id="ARBA00034021"/>
    </source>
</evidence>
<dbReference type="GO" id="GO:0006515">
    <property type="term" value="P:protein quality control for misfolded or incompletely synthesized proteins"/>
    <property type="evidence" value="ECO:0007669"/>
    <property type="project" value="TreeGrafter"/>
</dbReference>
<dbReference type="GO" id="GO:0004176">
    <property type="term" value="F:ATP-dependent peptidase activity"/>
    <property type="evidence" value="ECO:0007669"/>
    <property type="project" value="InterPro"/>
</dbReference>
<dbReference type="PANTHER" id="PTHR10381:SF11">
    <property type="entry name" value="ATP-DEPENDENT CLP PROTEASE PROTEOLYTIC SUBUNIT, MITOCHONDRIAL"/>
    <property type="match status" value="1"/>
</dbReference>
<keyword evidence="14" id="KW-1185">Reference proteome</keyword>
<dbReference type="EC" id="3.4.21.92" evidence="6 9"/>
<feature type="active site" evidence="6 8">
    <location>
        <position position="142"/>
    </location>
</feature>
<dbReference type="InterPro" id="IPR033135">
    <property type="entry name" value="ClpP_His_AS"/>
</dbReference>
<dbReference type="InterPro" id="IPR029045">
    <property type="entry name" value="ClpP/crotonase-like_dom_sf"/>
</dbReference>
<evidence type="ECO:0000256" key="7">
    <source>
        <dbReference type="PROSITE-ProRule" id="PRU10085"/>
    </source>
</evidence>
<evidence type="ECO:0000256" key="6">
    <source>
        <dbReference type="HAMAP-Rule" id="MF_00444"/>
    </source>
</evidence>
<dbReference type="Gene3D" id="3.90.226.10">
    <property type="entry name" value="2-enoyl-CoA Hydratase, Chain A, domain 1"/>
    <property type="match status" value="1"/>
</dbReference>
<keyword evidence="3 6" id="KW-0378">Hydrolase</keyword>
<dbReference type="PROSITE" id="PS00381">
    <property type="entry name" value="CLP_PROTEASE_SER"/>
    <property type="match status" value="1"/>
</dbReference>
<dbReference type="Proteomes" id="UP000264006">
    <property type="component" value="Chromosome"/>
</dbReference>
<dbReference type="PANTHER" id="PTHR10381">
    <property type="entry name" value="ATP-DEPENDENT CLP PROTEASE PROTEOLYTIC SUBUNIT"/>
    <property type="match status" value="1"/>
</dbReference>
<comment type="function">
    <text evidence="6 10">Cleaves peptides in various proteins in a process that requires ATP hydrolysis. Has a chymotrypsin-like activity. Plays a major role in the degradation of misfolded proteins.</text>
</comment>
<dbReference type="RefSeq" id="WP_114591483.1">
    <property type="nucleotide sequence ID" value="NZ_CAXIBR010000022.1"/>
</dbReference>
<comment type="catalytic activity">
    <reaction evidence="5 6 8">
        <text>Hydrolysis of proteins to small peptides in the presence of ATP and magnesium. alpha-casein is the usual test substrate. In the absence of ATP, only oligopeptides shorter than five residues are hydrolyzed (such as succinyl-Leu-Tyr-|-NHMec, and Leu-Tyr-Leu-|-Tyr-Trp, in which cleavage of the -Tyr-|-Leu- and -Tyr-|-Trp bonds also occurs).</text>
        <dbReference type="EC" id="3.4.21.92"/>
    </reaction>
</comment>
<dbReference type="InterPro" id="IPR001907">
    <property type="entry name" value="ClpP"/>
</dbReference>
<organism evidence="13 14">
    <name type="scientific">Euzebya pacifica</name>
    <dbReference type="NCBI Taxonomy" id="1608957"/>
    <lineage>
        <taxon>Bacteria</taxon>
        <taxon>Bacillati</taxon>
        <taxon>Actinomycetota</taxon>
        <taxon>Nitriliruptoria</taxon>
        <taxon>Euzebyales</taxon>
    </lineage>
</organism>
<dbReference type="Pfam" id="PF00574">
    <property type="entry name" value="CLP_protease"/>
    <property type="match status" value="1"/>
</dbReference>
<dbReference type="PRINTS" id="PR00127">
    <property type="entry name" value="CLPPROTEASEP"/>
</dbReference>
<dbReference type="EMBL" id="CP031165">
    <property type="protein sequence ID" value="AXV06903.1"/>
    <property type="molecule type" value="Genomic_DNA"/>
</dbReference>
<dbReference type="AlphaFoldDB" id="A0A346XXF6"/>
<evidence type="ECO:0000256" key="12">
    <source>
        <dbReference type="SAM" id="MobiDB-lite"/>
    </source>
</evidence>
<keyword evidence="6" id="KW-0963">Cytoplasm</keyword>
<dbReference type="OrthoDB" id="9802800at2"/>
<evidence type="ECO:0000256" key="4">
    <source>
        <dbReference type="ARBA" id="ARBA00022825"/>
    </source>
</evidence>
<name>A0A346XXF6_9ACTN</name>
<dbReference type="InterPro" id="IPR018215">
    <property type="entry name" value="ClpP_Ser_AS"/>
</dbReference>
<evidence type="ECO:0000256" key="1">
    <source>
        <dbReference type="ARBA" id="ARBA00007039"/>
    </source>
</evidence>